<evidence type="ECO:0008006" key="6">
    <source>
        <dbReference type="Google" id="ProtNLM"/>
    </source>
</evidence>
<keyword evidence="1" id="KW-0732">Signal</keyword>
<organism evidence="3 4">
    <name type="scientific">Allorhizobium taibaishanense</name>
    <dbReference type="NCBI Taxonomy" id="887144"/>
    <lineage>
        <taxon>Bacteria</taxon>
        <taxon>Pseudomonadati</taxon>
        <taxon>Pseudomonadota</taxon>
        <taxon>Alphaproteobacteria</taxon>
        <taxon>Hyphomicrobiales</taxon>
        <taxon>Rhizobiaceae</taxon>
        <taxon>Rhizobium/Agrobacterium group</taxon>
        <taxon>Allorhizobium</taxon>
    </lineage>
</organism>
<evidence type="ECO:0000313" key="5">
    <source>
        <dbReference type="Proteomes" id="UP000544107"/>
    </source>
</evidence>
<keyword evidence="4" id="KW-1185">Reference proteome</keyword>
<evidence type="ECO:0000313" key="2">
    <source>
        <dbReference type="EMBL" id="MBB4005994.1"/>
    </source>
</evidence>
<dbReference type="PANTHER" id="PTHR36302:SF1">
    <property type="entry name" value="COPPER CHAPERONE PCU(A)C"/>
    <property type="match status" value="1"/>
</dbReference>
<dbReference type="EMBL" id="MKIN01000022">
    <property type="protein sequence ID" value="OLP49019.1"/>
    <property type="molecule type" value="Genomic_DNA"/>
</dbReference>
<feature type="signal peptide" evidence="1">
    <location>
        <begin position="1"/>
        <end position="21"/>
    </location>
</feature>
<dbReference type="PANTHER" id="PTHR36302">
    <property type="entry name" value="BLR7088 PROTEIN"/>
    <property type="match status" value="1"/>
</dbReference>
<comment type="caution">
    <text evidence="3">The sequence shown here is derived from an EMBL/GenBank/DDBJ whole genome shotgun (WGS) entry which is preliminary data.</text>
</comment>
<accession>A0A1Q9A386</accession>
<dbReference type="Pfam" id="PF04314">
    <property type="entry name" value="PCuAC"/>
    <property type="match status" value="1"/>
</dbReference>
<dbReference type="AlphaFoldDB" id="A0A1Q9A386"/>
<dbReference type="STRING" id="887144.BJF91_18050"/>
<dbReference type="InterPro" id="IPR058248">
    <property type="entry name" value="Lxx211020-like"/>
</dbReference>
<proteinExistence type="predicted"/>
<dbReference type="OrthoDB" id="9796962at2"/>
<evidence type="ECO:0000313" key="4">
    <source>
        <dbReference type="Proteomes" id="UP000185598"/>
    </source>
</evidence>
<evidence type="ECO:0000313" key="3">
    <source>
        <dbReference type="EMBL" id="OLP49019.1"/>
    </source>
</evidence>
<dbReference type="RefSeq" id="WP_075614810.1">
    <property type="nucleotide sequence ID" value="NZ_JACIED010000001.1"/>
</dbReference>
<reference evidence="3 4" key="1">
    <citation type="submission" date="2016-09" db="EMBL/GenBank/DDBJ databases">
        <title>Rhizobium oryziradicis sp. nov., isolated from the root of rice.</title>
        <authorList>
            <person name="Zhao J."/>
            <person name="Zhang X."/>
        </authorList>
    </citation>
    <scope>NUCLEOTIDE SEQUENCE [LARGE SCALE GENOMIC DNA]</scope>
    <source>
        <strain evidence="3 4">14971</strain>
    </source>
</reference>
<protein>
    <recommendedName>
        <fullName evidence="6">Copper chaperone PCu(A)C</fullName>
    </recommendedName>
</protein>
<reference evidence="2 5" key="2">
    <citation type="submission" date="2020-08" db="EMBL/GenBank/DDBJ databases">
        <title>Genomic Encyclopedia of Type Strains, Phase IV (KMG-IV): sequencing the most valuable type-strain genomes for metagenomic binning, comparative biology and taxonomic classification.</title>
        <authorList>
            <person name="Goeker M."/>
        </authorList>
    </citation>
    <scope>NUCLEOTIDE SEQUENCE [LARGE SCALE GENOMIC DNA]</scope>
    <source>
        <strain evidence="2 5">DSM 100021</strain>
    </source>
</reference>
<dbReference type="SUPFAM" id="SSF110087">
    <property type="entry name" value="DR1885-like metal-binding protein"/>
    <property type="match status" value="1"/>
</dbReference>
<feature type="chain" id="PRO_5044564281" description="Copper chaperone PCu(A)C" evidence="1">
    <location>
        <begin position="22"/>
        <end position="179"/>
    </location>
</feature>
<dbReference type="InterPro" id="IPR036182">
    <property type="entry name" value="PCuAC_sf"/>
</dbReference>
<evidence type="ECO:0000256" key="1">
    <source>
        <dbReference type="SAM" id="SignalP"/>
    </source>
</evidence>
<dbReference type="Proteomes" id="UP000185598">
    <property type="component" value="Unassembled WGS sequence"/>
</dbReference>
<sequence length="179" mass="18826">MTNRFLASAMIVMLAAGGAAAEDMNHAGMAGMSGGSMSNDAASAVPEQAAKAQLGSLTLSDGYLKAMVPGQPVGGGFVTIRNDGKEPDRLVSIATPLSTRGELHEMSMQGSIMKMRKVPDDFVIAPGQTLTMEPGGYHLMFMGMKMPFKAGETVTVTLTFEKAGKVDLQMPVVMMHGRL</sequence>
<dbReference type="Gene3D" id="2.60.40.1890">
    <property type="entry name" value="PCu(A)C copper chaperone"/>
    <property type="match status" value="1"/>
</dbReference>
<gene>
    <name evidence="3" type="ORF">BJF91_18050</name>
    <name evidence="2" type="ORF">GGQ71_000230</name>
</gene>
<dbReference type="EMBL" id="JACIED010000001">
    <property type="protein sequence ID" value="MBB4005994.1"/>
    <property type="molecule type" value="Genomic_DNA"/>
</dbReference>
<dbReference type="InterPro" id="IPR007410">
    <property type="entry name" value="LpqE-like"/>
</dbReference>
<name>A0A1Q9A386_9HYPH</name>
<dbReference type="Proteomes" id="UP000544107">
    <property type="component" value="Unassembled WGS sequence"/>
</dbReference>